<feature type="binding site" evidence="4">
    <location>
        <begin position="2"/>
        <end position="6"/>
    </location>
    <ligand>
        <name>ATP</name>
        <dbReference type="ChEBI" id="CHEBI:30616"/>
    </ligand>
</feature>
<keyword evidence="5" id="KW-0479">Metal-binding</keyword>
<dbReference type="AlphaFoldDB" id="A0A8J8SK71"/>
<keyword evidence="3 4" id="KW-0067">ATP-binding</keyword>
<dbReference type="KEGG" id="fap:GR316_01430"/>
<comment type="catalytic activity">
    <reaction evidence="5">
        <text>(6S)-5-formyl-5,6,7,8-tetrahydrofolate + ATP = (6R)-5,10-methenyltetrahydrofolate + ADP + phosphate</text>
        <dbReference type="Rhea" id="RHEA:10488"/>
        <dbReference type="ChEBI" id="CHEBI:30616"/>
        <dbReference type="ChEBI" id="CHEBI:43474"/>
        <dbReference type="ChEBI" id="CHEBI:57455"/>
        <dbReference type="ChEBI" id="CHEBI:57457"/>
        <dbReference type="ChEBI" id="CHEBI:456216"/>
        <dbReference type="EC" id="6.3.3.2"/>
    </reaction>
</comment>
<dbReference type="GO" id="GO:0035999">
    <property type="term" value="P:tetrahydrofolate interconversion"/>
    <property type="evidence" value="ECO:0007669"/>
    <property type="project" value="TreeGrafter"/>
</dbReference>
<dbReference type="GO" id="GO:0009396">
    <property type="term" value="P:folic acid-containing compound biosynthetic process"/>
    <property type="evidence" value="ECO:0007669"/>
    <property type="project" value="TreeGrafter"/>
</dbReference>
<keyword evidence="6" id="KW-0436">Ligase</keyword>
<dbReference type="EC" id="6.3.3.2" evidence="5"/>
<dbReference type="EMBL" id="CP047289">
    <property type="protein sequence ID" value="QUS35052.1"/>
    <property type="molecule type" value="Genomic_DNA"/>
</dbReference>
<dbReference type="Proteomes" id="UP000679284">
    <property type="component" value="Chromosome"/>
</dbReference>
<keyword evidence="2 4" id="KW-0547">Nucleotide-binding</keyword>
<proteinExistence type="inferred from homology"/>
<evidence type="ECO:0000256" key="3">
    <source>
        <dbReference type="ARBA" id="ARBA00022840"/>
    </source>
</evidence>
<comment type="cofactor">
    <cofactor evidence="5">
        <name>Mg(2+)</name>
        <dbReference type="ChEBI" id="CHEBI:18420"/>
    </cofactor>
</comment>
<keyword evidence="5" id="KW-0460">Magnesium</keyword>
<accession>A0A8J8SK71</accession>
<dbReference type="SUPFAM" id="SSF100950">
    <property type="entry name" value="NagB/RpiA/CoA transferase-like"/>
    <property type="match status" value="1"/>
</dbReference>
<dbReference type="InterPro" id="IPR024185">
    <property type="entry name" value="FTHF_cligase-like_sf"/>
</dbReference>
<keyword evidence="7" id="KW-1185">Reference proteome</keyword>
<dbReference type="Gene3D" id="3.40.50.10420">
    <property type="entry name" value="NagB/RpiA/CoA transferase-like"/>
    <property type="match status" value="1"/>
</dbReference>
<dbReference type="GO" id="GO:0046872">
    <property type="term" value="F:metal ion binding"/>
    <property type="evidence" value="ECO:0007669"/>
    <property type="project" value="UniProtKB-KW"/>
</dbReference>
<evidence type="ECO:0000256" key="4">
    <source>
        <dbReference type="PIRSR" id="PIRSR006806-1"/>
    </source>
</evidence>
<evidence type="ECO:0000256" key="2">
    <source>
        <dbReference type="ARBA" id="ARBA00022741"/>
    </source>
</evidence>
<sequence length="177" mass="18920">MKAELRHQALAARGIAHGAGQGAAAAHLADWLAPHAGRVLAGYLPLRTEIDPRAAMAAHDGPVCVPVIEAAGLPLRFRRWTQDTPLEHGPFGVMIPATGDWLEPEVVIVPLVAFDASGYRLGYGGGFYDRTLERLRQRGPVVAVGFAFAAQQWPAVPVEVTDQPLDAVITELGLTTF</sequence>
<feature type="binding site" evidence="4">
    <location>
        <position position="44"/>
    </location>
    <ligand>
        <name>substrate</name>
    </ligand>
</feature>
<reference evidence="6" key="1">
    <citation type="submission" date="2020-01" db="EMBL/GenBank/DDBJ databases">
        <authorList>
            <person name="Yang Y."/>
            <person name="Kwon Y.M."/>
        </authorList>
    </citation>
    <scope>NUCLEOTIDE SEQUENCE</scope>
    <source>
        <strain evidence="6">PG104</strain>
    </source>
</reference>
<dbReference type="PIRSF" id="PIRSF006806">
    <property type="entry name" value="FTHF_cligase"/>
    <property type="match status" value="1"/>
</dbReference>
<evidence type="ECO:0000256" key="5">
    <source>
        <dbReference type="RuleBase" id="RU361279"/>
    </source>
</evidence>
<feature type="binding site" evidence="4">
    <location>
        <begin position="120"/>
        <end position="128"/>
    </location>
    <ligand>
        <name>ATP</name>
        <dbReference type="ChEBI" id="CHEBI:30616"/>
    </ligand>
</feature>
<protein>
    <recommendedName>
        <fullName evidence="5">5-formyltetrahydrofolate cyclo-ligase</fullName>
        <ecNumber evidence="5">6.3.3.2</ecNumber>
    </recommendedName>
</protein>
<evidence type="ECO:0000313" key="7">
    <source>
        <dbReference type="Proteomes" id="UP000679284"/>
    </source>
</evidence>
<evidence type="ECO:0000256" key="1">
    <source>
        <dbReference type="ARBA" id="ARBA00010638"/>
    </source>
</evidence>
<gene>
    <name evidence="6" type="ORF">GR316_01430</name>
</gene>
<dbReference type="PANTHER" id="PTHR23407">
    <property type="entry name" value="ATPASE INHIBITOR/5-FORMYLTETRAHYDROFOLATE CYCLO-LIGASE"/>
    <property type="match status" value="1"/>
</dbReference>
<name>A0A8J8SK71_9RHOB</name>
<dbReference type="InterPro" id="IPR037171">
    <property type="entry name" value="NagB/RpiA_transferase-like"/>
</dbReference>
<evidence type="ECO:0000313" key="6">
    <source>
        <dbReference type="EMBL" id="QUS35052.1"/>
    </source>
</evidence>
<dbReference type="InterPro" id="IPR002698">
    <property type="entry name" value="FTHF_cligase"/>
</dbReference>
<organism evidence="6 7">
    <name type="scientific">Falsirhodobacter algicola</name>
    <dbReference type="NCBI Taxonomy" id="2692330"/>
    <lineage>
        <taxon>Bacteria</taxon>
        <taxon>Pseudomonadati</taxon>
        <taxon>Pseudomonadota</taxon>
        <taxon>Alphaproteobacteria</taxon>
        <taxon>Rhodobacterales</taxon>
        <taxon>Paracoccaceae</taxon>
        <taxon>Falsirhodobacter</taxon>
    </lineage>
</organism>
<dbReference type="PANTHER" id="PTHR23407:SF1">
    <property type="entry name" value="5-FORMYLTETRAHYDROFOLATE CYCLO-LIGASE"/>
    <property type="match status" value="1"/>
</dbReference>
<dbReference type="GO" id="GO:0030272">
    <property type="term" value="F:5-formyltetrahydrofolate cyclo-ligase activity"/>
    <property type="evidence" value="ECO:0007669"/>
    <property type="project" value="UniProtKB-EC"/>
</dbReference>
<dbReference type="RefSeq" id="WP_211784302.1">
    <property type="nucleotide sequence ID" value="NZ_CP047289.1"/>
</dbReference>
<comment type="similarity">
    <text evidence="1 5">Belongs to the 5-formyltetrahydrofolate cyclo-ligase family.</text>
</comment>
<dbReference type="GO" id="GO:0005524">
    <property type="term" value="F:ATP binding"/>
    <property type="evidence" value="ECO:0007669"/>
    <property type="project" value="UniProtKB-KW"/>
</dbReference>
<feature type="binding site" evidence="4">
    <location>
        <position position="49"/>
    </location>
    <ligand>
        <name>substrate</name>
    </ligand>
</feature>
<dbReference type="NCBIfam" id="TIGR02727">
    <property type="entry name" value="MTHFS_bact"/>
    <property type="match status" value="1"/>
</dbReference>
<dbReference type="Pfam" id="PF01812">
    <property type="entry name" value="5-FTHF_cyc-lig"/>
    <property type="match status" value="1"/>
</dbReference>